<evidence type="ECO:0000313" key="4">
    <source>
        <dbReference type="EMBL" id="ETO15054.1"/>
    </source>
</evidence>
<organism evidence="4 5">
    <name type="scientific">Reticulomyxa filosa</name>
    <dbReference type="NCBI Taxonomy" id="46433"/>
    <lineage>
        <taxon>Eukaryota</taxon>
        <taxon>Sar</taxon>
        <taxon>Rhizaria</taxon>
        <taxon>Retaria</taxon>
        <taxon>Foraminifera</taxon>
        <taxon>Monothalamids</taxon>
        <taxon>Reticulomyxidae</taxon>
        <taxon>Reticulomyxa</taxon>
    </lineage>
</organism>
<evidence type="ECO:0000256" key="3">
    <source>
        <dbReference type="SAM" id="Phobius"/>
    </source>
</evidence>
<sequence>MQDGKKKSLKKISYCTIIHFQQFQVFAAKTNVKVLSPEKSQKNLPTPKRSSQIICFDKESSKSLKETRALLIDMEREDKQMEAERDAFSVSGCFRKDWVSLTNEPQKMKPLICSLCNQIANNAMELLCDEHENGMHLVGEECLQIYLKQNNGRCPVGQHDHCEFSKSKAAVQQVSELIVICPRQYALSTHSESSDGGKLGKQEEYEKGHCNYKGKIKEMKDHLDKSCNLIPSQRSSSLDIQDQLNIMFEQIRQLKENDNGQKKQIEQLTHELLKKDQQIMGLINGIQQLKSEMDQNNMEYKKQLEQYQARFDTNFENQNRNMQKLQVQKNEQKEKEQDINEFKYNKNCQNMISMLMLPSLRNGVDFLLVNENDQTIKLKNNEWNSYYFGVYLLGENTTLTASCEKLGHLKIKTSHLWIKHSSSKIDCSEALERANLEESRVEEVDMGQKEEEEEEERGGGEKEEHEEDNNDEEKKNYQQMMEKIHFGSGGGGGNIWASGGFGGGIIELIIEQQLINQGSIQSNGGSANIMRAGGGSGGSILIEFPCQYRSHSRSKPNTFKQIFGHITCVGGNHDKINKGGDGRIAMYGIELSANDSKHINPKPFNKAKKFEKCNFIFLFFFFFFLRRIFIGIAFCRICA</sequence>
<dbReference type="Gene3D" id="3.30.40.10">
    <property type="entry name" value="Zinc/RING finger domain, C3HC4 (zinc finger)"/>
    <property type="match status" value="1"/>
</dbReference>
<proteinExistence type="predicted"/>
<gene>
    <name evidence="4" type="ORF">RFI_22309</name>
</gene>
<keyword evidence="3" id="KW-0812">Transmembrane</keyword>
<feature type="transmembrane region" description="Helical" evidence="3">
    <location>
        <begin position="615"/>
        <end position="635"/>
    </location>
</feature>
<dbReference type="Proteomes" id="UP000023152">
    <property type="component" value="Unassembled WGS sequence"/>
</dbReference>
<dbReference type="AlphaFoldDB" id="X6MMH6"/>
<evidence type="ECO:0000256" key="1">
    <source>
        <dbReference type="SAM" id="Coils"/>
    </source>
</evidence>
<dbReference type="InterPro" id="IPR013083">
    <property type="entry name" value="Znf_RING/FYVE/PHD"/>
</dbReference>
<dbReference type="OrthoDB" id="1630758at2759"/>
<feature type="region of interest" description="Disordered" evidence="2">
    <location>
        <begin position="438"/>
        <end position="475"/>
    </location>
</feature>
<name>X6MMH6_RETFI</name>
<keyword evidence="3" id="KW-1133">Transmembrane helix</keyword>
<feature type="compositionally biased region" description="Basic and acidic residues" evidence="2">
    <location>
        <begin position="438"/>
        <end position="449"/>
    </location>
</feature>
<evidence type="ECO:0008006" key="6">
    <source>
        <dbReference type="Google" id="ProtNLM"/>
    </source>
</evidence>
<accession>X6MMH6</accession>
<comment type="caution">
    <text evidence="4">The sequence shown here is derived from an EMBL/GenBank/DDBJ whole genome shotgun (WGS) entry which is preliminary data.</text>
</comment>
<dbReference type="EMBL" id="ASPP01019509">
    <property type="protein sequence ID" value="ETO15054.1"/>
    <property type="molecule type" value="Genomic_DNA"/>
</dbReference>
<reference evidence="4 5" key="1">
    <citation type="journal article" date="2013" name="Curr. Biol.">
        <title>The Genome of the Foraminiferan Reticulomyxa filosa.</title>
        <authorList>
            <person name="Glockner G."/>
            <person name="Hulsmann N."/>
            <person name="Schleicher M."/>
            <person name="Noegel A.A."/>
            <person name="Eichinger L."/>
            <person name="Gallinger C."/>
            <person name="Pawlowski J."/>
            <person name="Sierra R."/>
            <person name="Euteneuer U."/>
            <person name="Pillet L."/>
            <person name="Moustafa A."/>
            <person name="Platzer M."/>
            <person name="Groth M."/>
            <person name="Szafranski K."/>
            <person name="Schliwa M."/>
        </authorList>
    </citation>
    <scope>NUCLEOTIDE SEQUENCE [LARGE SCALE GENOMIC DNA]</scope>
</reference>
<protein>
    <recommendedName>
        <fullName evidence="6">TRAF-type domain-containing protein</fullName>
    </recommendedName>
</protein>
<keyword evidence="1" id="KW-0175">Coiled coil</keyword>
<keyword evidence="5" id="KW-1185">Reference proteome</keyword>
<evidence type="ECO:0000256" key="2">
    <source>
        <dbReference type="SAM" id="MobiDB-lite"/>
    </source>
</evidence>
<keyword evidence="3" id="KW-0472">Membrane</keyword>
<feature type="coiled-coil region" evidence="1">
    <location>
        <begin position="251"/>
        <end position="335"/>
    </location>
</feature>
<evidence type="ECO:0000313" key="5">
    <source>
        <dbReference type="Proteomes" id="UP000023152"/>
    </source>
</evidence>